<organism evidence="3 4">
    <name type="scientific">Sorangium cellulosum</name>
    <name type="common">Polyangium cellulosum</name>
    <dbReference type="NCBI Taxonomy" id="56"/>
    <lineage>
        <taxon>Bacteria</taxon>
        <taxon>Pseudomonadati</taxon>
        <taxon>Myxococcota</taxon>
        <taxon>Polyangia</taxon>
        <taxon>Polyangiales</taxon>
        <taxon>Polyangiaceae</taxon>
        <taxon>Sorangium</taxon>
    </lineage>
</organism>
<dbReference type="InterPro" id="IPR006533">
    <property type="entry name" value="T6SS_Vgr_RhsGE"/>
</dbReference>
<dbReference type="SUPFAM" id="SSF69349">
    <property type="entry name" value="Phage fibre proteins"/>
    <property type="match status" value="2"/>
</dbReference>
<name>A0A4P2R351_SORCE</name>
<dbReference type="SUPFAM" id="SSF69279">
    <property type="entry name" value="Phage tail proteins"/>
    <property type="match status" value="2"/>
</dbReference>
<dbReference type="InterPro" id="IPR017847">
    <property type="entry name" value="T6SS_RhsGE_Vgr_subset"/>
</dbReference>
<evidence type="ECO:0000313" key="3">
    <source>
        <dbReference type="EMBL" id="AUX37098.1"/>
    </source>
</evidence>
<dbReference type="InterPro" id="IPR006531">
    <property type="entry name" value="Gp5/Vgr_OB"/>
</dbReference>
<dbReference type="SUPFAM" id="SSF69255">
    <property type="entry name" value="gp5 N-terminal domain-like"/>
    <property type="match status" value="1"/>
</dbReference>
<feature type="domain" description="Gp5/Type VI secretion system Vgr protein OB-fold" evidence="2">
    <location>
        <begin position="390"/>
        <end position="455"/>
    </location>
</feature>
<dbReference type="Pfam" id="PF05954">
    <property type="entry name" value="Phage_GPD"/>
    <property type="match status" value="1"/>
</dbReference>
<gene>
    <name evidence="3" type="ORF">SOCE836_093180</name>
</gene>
<accession>A0A4P2R351</accession>
<dbReference type="Proteomes" id="UP000295497">
    <property type="component" value="Chromosome"/>
</dbReference>
<dbReference type="Gene3D" id="4.10.220.110">
    <property type="match status" value="1"/>
</dbReference>
<dbReference type="Gene3D" id="2.40.50.230">
    <property type="entry name" value="Gp5 N-terminal domain"/>
    <property type="match status" value="1"/>
</dbReference>
<dbReference type="RefSeq" id="WP_129579797.1">
    <property type="nucleotide sequence ID" value="NZ_CP012672.1"/>
</dbReference>
<evidence type="ECO:0000256" key="1">
    <source>
        <dbReference type="ARBA" id="ARBA00005558"/>
    </source>
</evidence>
<dbReference type="NCBIfam" id="TIGR03361">
    <property type="entry name" value="VI_Rhs_Vgr"/>
    <property type="match status" value="1"/>
</dbReference>
<proteinExistence type="inferred from homology"/>
<reference evidence="3 4" key="1">
    <citation type="submission" date="2015-09" db="EMBL/GenBank/DDBJ databases">
        <title>Sorangium comparison.</title>
        <authorList>
            <person name="Zaburannyi N."/>
            <person name="Bunk B."/>
            <person name="Overmann J."/>
            <person name="Mueller R."/>
        </authorList>
    </citation>
    <scope>NUCLEOTIDE SEQUENCE [LARGE SCALE GENOMIC DNA]</scope>
    <source>
        <strain evidence="3 4">So ce836</strain>
    </source>
</reference>
<dbReference type="InterPro" id="IPR037026">
    <property type="entry name" value="Vgr_OB-fold_dom_sf"/>
</dbReference>
<dbReference type="EMBL" id="CP012672">
    <property type="protein sequence ID" value="AUX37098.1"/>
    <property type="molecule type" value="Genomic_DNA"/>
</dbReference>
<evidence type="ECO:0000259" key="2">
    <source>
        <dbReference type="Pfam" id="PF04717"/>
    </source>
</evidence>
<dbReference type="NCBIfam" id="TIGR01646">
    <property type="entry name" value="vgr_GE"/>
    <property type="match status" value="1"/>
</dbReference>
<sequence>MPDQFVVQSSALPSSTRLVAFHGTEGISKLYRFELYLVMTNDVGHGFDMAAAVGQPLTLSLQRSDSENSGDSPFVRSGVLGSIELINDFEGRCVFRATLVPRLALLTMAFHSRIFTEKAIPEIIQAVLQKGGVTDCTLQLQGAYVAEEHVCQYRESDYAFITRWMEREGIYYYFEHGEGGETLVLTDDESVHQPYGGKPVRYYPQPGGANTAKDSVYAFTCRHEAVPSAVRLKDHNYANPAVPVTGQAVVSPNGFGEVSLFGARFFSAGDGARLARIKAESLAATGVVYQVMGNAATLLPGFTFELDEHPRAAFNTKYLAIEAEHWCSQTPDMPELREFVSWSENYRIEAKAIPATVQFRAPQVTAWPRIYGTEPAVVDGAAVSEYAQIDTHGRYRIKFHFDESDLTGGKASTWVRMLQPHGGGIEGFHFPLRAGTEVMCAFEGGDPDRPAVVGVAPNALTPSPVTSGNNTRNVIQTGGRNRLEIEDQAGQERITLSTPHANTYIRMGAPNAGSTYEVKTNGHAFTWIGGSSENIVGGNRTAITAGISESIVGGFALSMVGGYSGSFVAGYAQNVILGYRDTRILGNESTNVYGNRKTRIKGTRKTTIGGDSTTLLMSNRELTVRGYSDLTIFGKRDTHIRGHDKGVFDNGRETTVFVQNKTTINGKNETRVTGTRKTEIVGLDTSDFRAGRKTTVHAVGSFTDITGQSVTKIKGGSRTTVRGWRKSTVVGPASSTVTGLYKTDIGTRVERIHGTKTERIDGLAYKRAPLEVKQLSMSELKTKGFNAKAQIYRISSQLDLLQSELHIVK</sequence>
<comment type="similarity">
    <text evidence="1">Belongs to the VgrG protein family.</text>
</comment>
<evidence type="ECO:0000313" key="4">
    <source>
        <dbReference type="Proteomes" id="UP000295497"/>
    </source>
</evidence>
<dbReference type="Pfam" id="PF04717">
    <property type="entry name" value="Phage_base_V"/>
    <property type="match status" value="1"/>
</dbReference>
<dbReference type="AlphaFoldDB" id="A0A4P2R351"/>
<protein>
    <recommendedName>
        <fullName evidence="2">Gp5/Type VI secretion system Vgr protein OB-fold domain-containing protein</fullName>
    </recommendedName>
</protein>
<dbReference type="Gene3D" id="3.55.50.10">
    <property type="entry name" value="Baseplate protein-like domains"/>
    <property type="match status" value="1"/>
</dbReference>
<dbReference type="Gene3D" id="2.30.110.50">
    <property type="match status" value="1"/>
</dbReference>